<feature type="transmembrane region" description="Helical" evidence="7">
    <location>
        <begin position="443"/>
        <end position="463"/>
    </location>
</feature>
<dbReference type="Pfam" id="PF02687">
    <property type="entry name" value="FtsX"/>
    <property type="match status" value="2"/>
</dbReference>
<dbReference type="GO" id="GO:0022857">
    <property type="term" value="F:transmembrane transporter activity"/>
    <property type="evidence" value="ECO:0007669"/>
    <property type="project" value="TreeGrafter"/>
</dbReference>
<evidence type="ECO:0000256" key="6">
    <source>
        <dbReference type="ARBA" id="ARBA00038076"/>
    </source>
</evidence>
<feature type="transmembrane region" description="Helical" evidence="7">
    <location>
        <begin position="773"/>
        <end position="792"/>
    </location>
</feature>
<dbReference type="RefSeq" id="WP_055265590.1">
    <property type="nucleotide sequence ID" value="NZ_CZAL01000003.1"/>
</dbReference>
<dbReference type="PANTHER" id="PTHR30572">
    <property type="entry name" value="MEMBRANE COMPONENT OF TRANSPORTER-RELATED"/>
    <property type="match status" value="1"/>
</dbReference>
<keyword evidence="2" id="KW-1003">Cell membrane</keyword>
<evidence type="ECO:0000256" key="7">
    <source>
        <dbReference type="SAM" id="Phobius"/>
    </source>
</evidence>
<keyword evidence="3 7" id="KW-0812">Transmembrane</keyword>
<evidence type="ECO:0000313" key="9">
    <source>
        <dbReference type="EMBL" id="CUO89305.1"/>
    </source>
</evidence>
<feature type="transmembrane region" description="Helical" evidence="7">
    <location>
        <begin position="26"/>
        <end position="51"/>
    </location>
</feature>
<gene>
    <name evidence="9" type="ORF">ERS852498_00740</name>
</gene>
<dbReference type="EMBL" id="CZAL01000003">
    <property type="protein sequence ID" value="CUO89305.1"/>
    <property type="molecule type" value="Genomic_DNA"/>
</dbReference>
<feature type="transmembrane region" description="Helical" evidence="7">
    <location>
        <begin position="804"/>
        <end position="829"/>
    </location>
</feature>
<protein>
    <submittedName>
        <fullName evidence="9">FtsX-like permease family</fullName>
    </submittedName>
</protein>
<feature type="transmembrane region" description="Helical" evidence="7">
    <location>
        <begin position="371"/>
        <end position="390"/>
    </location>
</feature>
<proteinExistence type="inferred from homology"/>
<dbReference type="AlphaFoldDB" id="A0A174IWF1"/>
<evidence type="ECO:0000256" key="2">
    <source>
        <dbReference type="ARBA" id="ARBA00022475"/>
    </source>
</evidence>
<feature type="domain" description="ABC3 transporter permease C-terminal" evidence="8">
    <location>
        <begin position="275"/>
        <end position="397"/>
    </location>
</feature>
<accession>A0A174IWF1</accession>
<dbReference type="PANTHER" id="PTHR30572:SF4">
    <property type="entry name" value="ABC TRANSPORTER PERMEASE YTRF"/>
    <property type="match status" value="1"/>
</dbReference>
<feature type="transmembrane region" description="Helical" evidence="7">
    <location>
        <begin position="325"/>
        <end position="351"/>
    </location>
</feature>
<dbReference type="GO" id="GO:0005886">
    <property type="term" value="C:plasma membrane"/>
    <property type="evidence" value="ECO:0007669"/>
    <property type="project" value="UniProtKB-SubCell"/>
</dbReference>
<dbReference type="InterPro" id="IPR003838">
    <property type="entry name" value="ABC3_permease_C"/>
</dbReference>
<evidence type="ECO:0000256" key="1">
    <source>
        <dbReference type="ARBA" id="ARBA00004651"/>
    </source>
</evidence>
<evidence type="ECO:0000259" key="8">
    <source>
        <dbReference type="Pfam" id="PF02687"/>
    </source>
</evidence>
<reference evidence="9 10" key="1">
    <citation type="submission" date="2015-09" db="EMBL/GenBank/DDBJ databases">
        <authorList>
            <consortium name="Pathogen Informatics"/>
        </authorList>
    </citation>
    <scope>NUCLEOTIDE SEQUENCE [LARGE SCALE GENOMIC DNA]</scope>
    <source>
        <strain evidence="9 10">2789STDY5834885</strain>
    </source>
</reference>
<organism evidence="9 10">
    <name type="scientific">Fusicatenibacter saccharivorans</name>
    <dbReference type="NCBI Taxonomy" id="1150298"/>
    <lineage>
        <taxon>Bacteria</taxon>
        <taxon>Bacillati</taxon>
        <taxon>Bacillota</taxon>
        <taxon>Clostridia</taxon>
        <taxon>Lachnospirales</taxon>
        <taxon>Lachnospiraceae</taxon>
        <taxon>Fusicatenibacter</taxon>
    </lineage>
</organism>
<dbReference type="InterPro" id="IPR050250">
    <property type="entry name" value="Macrolide_Exporter_MacB"/>
</dbReference>
<feature type="domain" description="ABC3 transporter permease C-terminal" evidence="8">
    <location>
        <begin position="724"/>
        <end position="830"/>
    </location>
</feature>
<comment type="similarity">
    <text evidence="6">Belongs to the ABC-4 integral membrane protein family.</text>
</comment>
<evidence type="ECO:0000256" key="4">
    <source>
        <dbReference type="ARBA" id="ARBA00022989"/>
    </source>
</evidence>
<feature type="transmembrane region" description="Helical" evidence="7">
    <location>
        <begin position="269"/>
        <end position="293"/>
    </location>
</feature>
<evidence type="ECO:0000313" key="10">
    <source>
        <dbReference type="Proteomes" id="UP000095709"/>
    </source>
</evidence>
<keyword evidence="5 7" id="KW-0472">Membrane</keyword>
<evidence type="ECO:0000256" key="5">
    <source>
        <dbReference type="ARBA" id="ARBA00023136"/>
    </source>
</evidence>
<dbReference type="Proteomes" id="UP000095709">
    <property type="component" value="Unassembled WGS sequence"/>
</dbReference>
<evidence type="ECO:0000256" key="3">
    <source>
        <dbReference type="ARBA" id="ARBA00022692"/>
    </source>
</evidence>
<feature type="transmembrane region" description="Helical" evidence="7">
    <location>
        <begin position="718"/>
        <end position="738"/>
    </location>
</feature>
<comment type="subcellular location">
    <subcellularLocation>
        <location evidence="1">Cell membrane</location>
        <topology evidence="1">Multi-pass membrane protein</topology>
    </subcellularLocation>
</comment>
<sequence length="849" mass="95937">MVKVENKETLRLLTSRFMKMNRARNVIAVIAIILTSLLFTSLFVGSASMILSKRATEIKQFMDSAHASAQNLSEEDAKRLQQTIEQSEDVKRYGSGIFLGAGMDERFGFSVEVRYADENTAESFNCLPTTGRLPEKENEVALSSMVLESLGVTPKIGEEVTLTWEVNPMLKQYKTDTFKICGFWQGDKAVLGQMVWVSEAYAKENRYPVTQEELENGIYNGGKEYFLWYKNLWNLEKKTEKISKAAGFTRAGTGMEVNPAYNLFEEDSFSFSSLIIMILFVILAGYLIIYNIFNISVKTDIRAYGLLKNVGTTGKQLKKIVRMQAWRLSAIGIPIGLLCGYLAGLCMAPSLTADAEISAQAGQTAQTVVSANPLIFLAAALLTLLTVYLSSLQACKMVERVSPVEALRLAEGEQSHRKIKKNTSVTWWGMAVQNVLRNWKKGLIVMLSIALSMVVVNCIVMLVQGYDFDSYRKVLLASDFQLDQMTGSLLNTNFNGITPEIKEILDECPDSAKTGYVYYSEETHKMEPELLKTWEAFADKYEKNWNDYEKQVWEEAKASNTVSVHFLGISESVFDKLEWRGEKCSWDTFKSGNYVLVDYGNKYAERPVSYYQTGGIFQMDYKNGNQKDYEVIGEALMPYALDYPYADCIYITVLVPEEEYITQTGNESAMYAAIDAKKGEDKQIKEYIDKNILKENDMINVFSVLDMKESFQRYVSKYYMIGSFLVVILAFIGIMNFFNTTATSVISRKKELALLEVVGMTKKQVSKMLVTEGFLYLGGAFVIAVLLIVFGAKQILVNTLGTAFFFRLHLTIVPCVLMIPILVGIAYVIPKYQFEKMSRESIVERIRKE</sequence>
<name>A0A174IWF1_9FIRM</name>
<keyword evidence="4 7" id="KW-1133">Transmembrane helix</keyword>